<dbReference type="EMBL" id="RDPI01000230">
    <property type="protein sequence ID" value="MBF4375608.1"/>
    <property type="molecule type" value="Genomic_DNA"/>
</dbReference>
<dbReference type="InterPro" id="IPR011330">
    <property type="entry name" value="Glyco_hydro/deAcase_b/a-brl"/>
</dbReference>
<evidence type="ECO:0000313" key="3">
    <source>
        <dbReference type="EMBL" id="MBF4375608.1"/>
    </source>
</evidence>
<evidence type="ECO:0000313" key="2">
    <source>
        <dbReference type="EMBL" id="AZS24753.1"/>
    </source>
</evidence>
<name>A0A290PQI4_VIBAN</name>
<dbReference type="GO" id="GO:0005975">
    <property type="term" value="P:carbohydrate metabolic process"/>
    <property type="evidence" value="ECO:0007669"/>
    <property type="project" value="InterPro"/>
</dbReference>
<dbReference type="RefSeq" id="WP_069211954.1">
    <property type="nucleotide sequence ID" value="NZ_CP023310.1"/>
</dbReference>
<feature type="domain" description="DUF7033" evidence="1">
    <location>
        <begin position="103"/>
        <end position="190"/>
    </location>
</feature>
<evidence type="ECO:0000313" key="5">
    <source>
        <dbReference type="Proteomes" id="UP000726136"/>
    </source>
</evidence>
<organism evidence="2 4">
    <name type="scientific">Vibrio anguillarum</name>
    <name type="common">Listonella anguillarum</name>
    <dbReference type="NCBI Taxonomy" id="55601"/>
    <lineage>
        <taxon>Bacteria</taxon>
        <taxon>Pseudomonadati</taxon>
        <taxon>Pseudomonadota</taxon>
        <taxon>Gammaproteobacteria</taxon>
        <taxon>Vibrionales</taxon>
        <taxon>Vibrionaceae</taxon>
        <taxon>Vibrio</taxon>
    </lineage>
</organism>
<dbReference type="Gene3D" id="3.20.20.370">
    <property type="entry name" value="Glycoside hydrolase/deacetylase"/>
    <property type="match status" value="1"/>
</dbReference>
<protein>
    <recommendedName>
        <fullName evidence="1">DUF7033 domain-containing protein</fullName>
    </recommendedName>
</protein>
<reference evidence="2 4" key="1">
    <citation type="submission" date="2018-12" db="EMBL/GenBank/DDBJ databases">
        <title>Characterization and Draft Genome of Vibrio anguillarum J360 Marine Pathogen Isolated from an Outbreak in Lumpfish (Cyclopterus lumpus).</title>
        <authorList>
            <person name="Vasquez J.I."/>
            <person name="Cao T."/>
            <person name="Chakraborty S."/>
            <person name="Gnanagobal H."/>
            <person name="Wescot J."/>
            <person name="Boyce D."/>
            <person name="Santander J."/>
        </authorList>
    </citation>
    <scope>NUCLEOTIDE SEQUENCE [LARGE SCALE GENOMIC DNA]</scope>
    <source>
        <strain evidence="2 4">J360</strain>
    </source>
</reference>
<accession>A0A290PQI4</accession>
<dbReference type="EMBL" id="CP034672">
    <property type="protein sequence ID" value="AZS24753.1"/>
    <property type="molecule type" value="Genomic_DNA"/>
</dbReference>
<dbReference type="Proteomes" id="UP000726136">
    <property type="component" value="Unassembled WGS sequence"/>
</dbReference>
<reference evidence="3 5" key="2">
    <citation type="journal article" date="2021" name="PeerJ">
        <title>Analysis of 44 Vibrio anguillarum genomes reveals high genetic diversity.</title>
        <authorList>
            <person name="Hansen M.J."/>
            <person name="Dalsgaard I."/>
        </authorList>
    </citation>
    <scope>NUCLEOTIDE SEQUENCE [LARGE SCALE GENOMIC DNA]</scope>
    <source>
        <strain evidence="3 5">040915-1/1B</strain>
    </source>
</reference>
<sequence>MIHFSEGAIRWLETILFERFGHRFILAQQPNTLQFYLNDSQGSITFARLQGIFHQSRSDFPCQQWQASSEGFIAPIEDYIPAPSLNALPDPLIEFTEQGAILHYDILSLTYWTLTRLEEVGRKDLDNHQRFPAVFSHAYQHGYLERPIVDEWLMILGQVIQRVWPDIELKQHEFSIKVSHDVDSPSMYGFKPWPTIGRMMAGHLLKRRDLKAFFTAPYVKLATHSQLHPADPYNTFEWLMDISEANNIKSAFYFICGGNHSHDADYLPEHPAIRNLMRRIHERGHEIGLHPSYGTFQQPELIKQEAERLKRICAEESIDQHVWGGRMHYLRWEQSTTMRAWAGAGMTYDSTLGYADRPGFRCGTCFEYPAFDPVAQEQLNLRIRPLVVMECTVIDAVYLGLGVTDAAEEKIQQLKMSCQQVSGTFGLLWHNSYFKNSNLRNIYKNVLGSQL</sequence>
<dbReference type="CDD" id="cd10931">
    <property type="entry name" value="CE4_u7"/>
    <property type="match status" value="1"/>
</dbReference>
<dbReference type="Proteomes" id="UP000256923">
    <property type="component" value="Chromosome 1"/>
</dbReference>
<evidence type="ECO:0000313" key="4">
    <source>
        <dbReference type="Proteomes" id="UP000256923"/>
    </source>
</evidence>
<keyword evidence="5" id="KW-1185">Reference proteome</keyword>
<proteinExistence type="predicted"/>
<evidence type="ECO:0000259" key="1">
    <source>
        <dbReference type="Pfam" id="PF23019"/>
    </source>
</evidence>
<dbReference type="InterPro" id="IPR054297">
    <property type="entry name" value="DUF7033"/>
</dbReference>
<dbReference type="AlphaFoldDB" id="A0A290PQI4"/>
<dbReference type="SUPFAM" id="SSF88713">
    <property type="entry name" value="Glycoside hydrolase/deacetylase"/>
    <property type="match status" value="1"/>
</dbReference>
<gene>
    <name evidence="2" type="ORF">DYL72_06525</name>
    <name evidence="3" type="ORF">EAY46_21645</name>
</gene>
<dbReference type="Pfam" id="PF23019">
    <property type="entry name" value="DUF7033"/>
    <property type="match status" value="1"/>
</dbReference>